<name>A0A182M517_9DIPT</name>
<feature type="region of interest" description="Disordered" evidence="1">
    <location>
        <begin position="148"/>
        <end position="167"/>
    </location>
</feature>
<organism evidence="2 3">
    <name type="scientific">Anopheles culicifacies</name>
    <dbReference type="NCBI Taxonomy" id="139723"/>
    <lineage>
        <taxon>Eukaryota</taxon>
        <taxon>Metazoa</taxon>
        <taxon>Ecdysozoa</taxon>
        <taxon>Arthropoda</taxon>
        <taxon>Hexapoda</taxon>
        <taxon>Insecta</taxon>
        <taxon>Pterygota</taxon>
        <taxon>Neoptera</taxon>
        <taxon>Endopterygota</taxon>
        <taxon>Diptera</taxon>
        <taxon>Nematocera</taxon>
        <taxon>Culicoidea</taxon>
        <taxon>Culicidae</taxon>
        <taxon>Anophelinae</taxon>
        <taxon>Anopheles</taxon>
        <taxon>culicifacies species complex</taxon>
    </lineage>
</organism>
<dbReference type="AlphaFoldDB" id="A0A182M517"/>
<evidence type="ECO:0000313" key="2">
    <source>
        <dbReference type="EnsemblMetazoa" id="ACUA009637-PA"/>
    </source>
</evidence>
<feature type="compositionally biased region" description="Polar residues" evidence="1">
    <location>
        <begin position="148"/>
        <end position="162"/>
    </location>
</feature>
<accession>A0A182M517</accession>
<evidence type="ECO:0000313" key="3">
    <source>
        <dbReference type="Proteomes" id="UP000075883"/>
    </source>
</evidence>
<evidence type="ECO:0000256" key="1">
    <source>
        <dbReference type="SAM" id="MobiDB-lite"/>
    </source>
</evidence>
<protein>
    <submittedName>
        <fullName evidence="2">Uncharacterized protein</fullName>
    </submittedName>
</protein>
<dbReference type="EnsemblMetazoa" id="ACUA009637-RA">
    <property type="protein sequence ID" value="ACUA009637-PA"/>
    <property type="gene ID" value="ACUA009637"/>
</dbReference>
<sequence length="331" mass="35475">MNTSSIGIISEEDRNENNVLLDQLYKFKLEPSNVSETSQTGPQIILTDFTGNTVDGGGCMKPDGQYAPNGLSEANNNEHDGTTECSNRSARTDRRERNVCDNRVIVSQSAVSQKSIDLDISLRPIISSTADRDTGNLESVVPVATGTAASLPQTQQPCTSDGTGAPYGHDVTDTELVKRSMKLNLVDTSASIGNAREIGIPGDLIDAASSSTSVGGASAGTVVTTTAAIIMKHRKLKERTFSDEIGSPKSPAASGKGIVHCTLMIAHKITPTTQVEVVDDRKALRDALYQGIFHRHRRTIFAVGSFLRMLKSRNSSYNTIRSSSEGEDDTK</sequence>
<reference evidence="2" key="2">
    <citation type="submission" date="2020-05" db="UniProtKB">
        <authorList>
            <consortium name="EnsemblMetazoa"/>
        </authorList>
    </citation>
    <scope>IDENTIFICATION</scope>
    <source>
        <strain evidence="2">A-37</strain>
    </source>
</reference>
<dbReference type="EMBL" id="AXCM01012875">
    <property type="status" value="NOT_ANNOTATED_CDS"/>
    <property type="molecule type" value="Genomic_DNA"/>
</dbReference>
<feature type="region of interest" description="Disordered" evidence="1">
    <location>
        <begin position="68"/>
        <end position="90"/>
    </location>
</feature>
<dbReference type="Proteomes" id="UP000075883">
    <property type="component" value="Unassembled WGS sequence"/>
</dbReference>
<dbReference type="VEuPathDB" id="VectorBase:ACUA009637"/>
<keyword evidence="3" id="KW-1185">Reference proteome</keyword>
<reference evidence="3" key="1">
    <citation type="submission" date="2013-09" db="EMBL/GenBank/DDBJ databases">
        <title>The Genome Sequence of Anopheles culicifacies species A.</title>
        <authorList>
            <consortium name="The Broad Institute Genomics Platform"/>
            <person name="Neafsey D.E."/>
            <person name="Besansky N."/>
            <person name="Howell P."/>
            <person name="Walton C."/>
            <person name="Young S.K."/>
            <person name="Zeng Q."/>
            <person name="Gargeya S."/>
            <person name="Fitzgerald M."/>
            <person name="Haas B."/>
            <person name="Abouelleil A."/>
            <person name="Allen A.W."/>
            <person name="Alvarado L."/>
            <person name="Arachchi H.M."/>
            <person name="Berlin A.M."/>
            <person name="Chapman S.B."/>
            <person name="Gainer-Dewar J."/>
            <person name="Goldberg J."/>
            <person name="Griggs A."/>
            <person name="Gujja S."/>
            <person name="Hansen M."/>
            <person name="Howarth C."/>
            <person name="Imamovic A."/>
            <person name="Ireland A."/>
            <person name="Larimer J."/>
            <person name="McCowan C."/>
            <person name="Murphy C."/>
            <person name="Pearson M."/>
            <person name="Poon T.W."/>
            <person name="Priest M."/>
            <person name="Roberts A."/>
            <person name="Saif S."/>
            <person name="Shea T."/>
            <person name="Sisk P."/>
            <person name="Sykes S."/>
            <person name="Wortman J."/>
            <person name="Nusbaum C."/>
            <person name="Birren B."/>
        </authorList>
    </citation>
    <scope>NUCLEOTIDE SEQUENCE [LARGE SCALE GENOMIC DNA]</scope>
    <source>
        <strain evidence="3">A-37</strain>
    </source>
</reference>
<proteinExistence type="predicted"/>